<reference evidence="3" key="1">
    <citation type="submission" date="2018-02" db="EMBL/GenBank/DDBJ databases">
        <authorList>
            <person name="Cohen D.B."/>
            <person name="Kent A.D."/>
        </authorList>
    </citation>
    <scope>NUCLEOTIDE SEQUENCE</scope>
</reference>
<dbReference type="PANTHER" id="PTHR33116">
    <property type="entry name" value="REVERSE TRANSCRIPTASE ZINC-BINDING DOMAIN-CONTAINING PROTEIN-RELATED-RELATED"/>
    <property type="match status" value="1"/>
</dbReference>
<feature type="transmembrane region" description="Helical" evidence="2">
    <location>
        <begin position="848"/>
        <end position="866"/>
    </location>
</feature>
<evidence type="ECO:0000256" key="2">
    <source>
        <dbReference type="SAM" id="Phobius"/>
    </source>
</evidence>
<name>A0A2N9G124_FAGSY</name>
<dbReference type="EMBL" id="OIVN01001358">
    <property type="protein sequence ID" value="SPC93060.1"/>
    <property type="molecule type" value="Genomic_DNA"/>
</dbReference>
<feature type="compositionally biased region" description="Pro residues" evidence="1">
    <location>
        <begin position="1"/>
        <end position="13"/>
    </location>
</feature>
<dbReference type="Gene3D" id="3.60.10.10">
    <property type="entry name" value="Endonuclease/exonuclease/phosphatase"/>
    <property type="match status" value="1"/>
</dbReference>
<keyword evidence="2" id="KW-0812">Transmembrane</keyword>
<evidence type="ECO:0000256" key="1">
    <source>
        <dbReference type="SAM" id="MobiDB-lite"/>
    </source>
</evidence>
<protein>
    <submittedName>
        <fullName evidence="3">Uncharacterized protein</fullName>
    </submittedName>
</protein>
<feature type="compositionally biased region" description="Pro residues" evidence="1">
    <location>
        <begin position="24"/>
        <end position="35"/>
    </location>
</feature>
<gene>
    <name evidence="3" type="ORF">FSB_LOCUS20942</name>
</gene>
<feature type="transmembrane region" description="Helical" evidence="2">
    <location>
        <begin position="886"/>
        <end position="907"/>
    </location>
</feature>
<evidence type="ECO:0000313" key="3">
    <source>
        <dbReference type="EMBL" id="SPC93060.1"/>
    </source>
</evidence>
<sequence length="978" mass="109668">MALPPPPPLPPFHPYQSSHFPTFPSIPPPPPPPYNPKTQPLAFSSCLQNPPPYQPYSPCPFPLPERPSFNPIPPPPPIPPIALKPANNHTSHPIIRNGKATTGISSGKVSFRVDAKSFSLAFAGGRFDPYQIIKTHGKFRGSLWLGIDGLRWVLGVFATIKSSREIMRLLRLLKLLARPRFLKQSPHWITSRWSAPNSDLDVDEPLQMVVHDPNLSWGFWNGELGSHFSLATPVMLAGLDKLTDGSHSDAEGTMGLSSSLPMALCDVDEVGESSSPLLCTPLCVVEPSVGSPMSLWSNRYVDWVALDVVNTAGGILIMWDKQVVEKLDVMLEVSFGMSYPLFVSVGPAMINFSGWIDSNSLVDLPLVGGQYTWCSGSSPPSMSKIDRALVSSDWEEHYSDVLLKLLPRPISDHHPLLVEVRGMACGKSSFKFENMGLKTEGFVEMVNYWWTGYEFHGTPSFVLASKLKALKEDLKVWNKVTFGDVRYKKHRRMGDILDLDVKEGRGGLSSMEHSLREDLKSEVVRTANSNRRNNYLSRLEVDGHIHEDKEVIKSQVAQFYHHLFQESESWRLEMDGIEFDSISSSDRIMLERPFDREEVLQVIENLQGDKAPGPDGFTLAFFQKCWPDFRPISLIGSVYKILAKVLANRLALVLDGIISEALNSLVRGRKILDSMLIANECLDSRLRSRIPGLICKLDIEKAYNHLRFEARRSTLSFAFSVSHRGAQSNVEEDCGRRSPERYSEQLLYIRMVLTCFEAVTNLKVNMNKSEMVPIGEVVRLDDLATLPSCHVGSLPLQYLGIPLGASYKALGVWNPIIEKIERRLVGWQKIYLFKGGRLTLLKSTLSSLPTYFLSLFLIPISVAKQIECIQRNFLRGGIGETHKHHLCLIGLVLLVSGMLVLGGALMIEELDQVTAFLSLIHSHTPRGEDVDKLHWRLTRKGTFDSRSYYHAIRAPVVAAFPWKCIWGVKSPRRVAFFM</sequence>
<proteinExistence type="predicted"/>
<keyword evidence="2" id="KW-0472">Membrane</keyword>
<dbReference type="SUPFAM" id="SSF56219">
    <property type="entry name" value="DNase I-like"/>
    <property type="match status" value="1"/>
</dbReference>
<dbReference type="PANTHER" id="PTHR33116:SF78">
    <property type="entry name" value="OS12G0587133 PROTEIN"/>
    <property type="match status" value="1"/>
</dbReference>
<dbReference type="AlphaFoldDB" id="A0A2N9G124"/>
<organism evidence="3">
    <name type="scientific">Fagus sylvatica</name>
    <name type="common">Beechnut</name>
    <dbReference type="NCBI Taxonomy" id="28930"/>
    <lineage>
        <taxon>Eukaryota</taxon>
        <taxon>Viridiplantae</taxon>
        <taxon>Streptophyta</taxon>
        <taxon>Embryophyta</taxon>
        <taxon>Tracheophyta</taxon>
        <taxon>Spermatophyta</taxon>
        <taxon>Magnoliopsida</taxon>
        <taxon>eudicotyledons</taxon>
        <taxon>Gunneridae</taxon>
        <taxon>Pentapetalae</taxon>
        <taxon>rosids</taxon>
        <taxon>fabids</taxon>
        <taxon>Fagales</taxon>
        <taxon>Fagaceae</taxon>
        <taxon>Fagus</taxon>
    </lineage>
</organism>
<accession>A0A2N9G124</accession>
<feature type="region of interest" description="Disordered" evidence="1">
    <location>
        <begin position="1"/>
        <end position="49"/>
    </location>
</feature>
<dbReference type="InterPro" id="IPR036691">
    <property type="entry name" value="Endo/exonu/phosph_ase_sf"/>
</dbReference>
<keyword evidence="2" id="KW-1133">Transmembrane helix</keyword>